<dbReference type="AlphaFoldDB" id="A0A248JRU7"/>
<evidence type="ECO:0000256" key="1">
    <source>
        <dbReference type="ARBA" id="ARBA00022649"/>
    </source>
</evidence>
<organism evidence="2 3">
    <name type="scientific">Nitrospirillum viridazoti CBAmc</name>
    <dbReference type="NCBI Taxonomy" id="1441467"/>
    <lineage>
        <taxon>Bacteria</taxon>
        <taxon>Pseudomonadati</taxon>
        <taxon>Pseudomonadota</taxon>
        <taxon>Alphaproteobacteria</taxon>
        <taxon>Rhodospirillales</taxon>
        <taxon>Azospirillaceae</taxon>
        <taxon>Nitrospirillum</taxon>
        <taxon>Nitrospirillum viridazoti</taxon>
    </lineage>
</organism>
<protein>
    <submittedName>
        <fullName evidence="2">Addiction module toxin RelE</fullName>
    </submittedName>
</protein>
<dbReference type="Proteomes" id="UP000197153">
    <property type="component" value="Chromosome 1"/>
</dbReference>
<accession>A0A248JRU7</accession>
<evidence type="ECO:0000313" key="2">
    <source>
        <dbReference type="EMBL" id="ASG21201.1"/>
    </source>
</evidence>
<dbReference type="Gene3D" id="3.30.2310.20">
    <property type="entry name" value="RelE-like"/>
    <property type="match status" value="1"/>
</dbReference>
<name>A0A248JRU7_9PROT</name>
<keyword evidence="3" id="KW-1185">Reference proteome</keyword>
<dbReference type="KEGG" id="nao:Y958_10485"/>
<dbReference type="InterPro" id="IPR035093">
    <property type="entry name" value="RelE/ParE_toxin_dom_sf"/>
</dbReference>
<sequence length="96" mass="11317">MRVILTPQAQAEYIEAIEWYRQQAPGLDKRLRAAFADTRKRIAAGPLRFPSTIGGTRRARLRDFPYLVIYRLAGDTIQVVAFFHTSRRPRQWQRRM</sequence>
<proteinExistence type="predicted"/>
<keyword evidence="1" id="KW-1277">Toxin-antitoxin system</keyword>
<dbReference type="InterPro" id="IPR007712">
    <property type="entry name" value="RelE/ParE_toxin"/>
</dbReference>
<dbReference type="Pfam" id="PF05016">
    <property type="entry name" value="ParE_toxin"/>
    <property type="match status" value="1"/>
</dbReference>
<evidence type="ECO:0000313" key="3">
    <source>
        <dbReference type="Proteomes" id="UP000197153"/>
    </source>
</evidence>
<dbReference type="RefSeq" id="WP_088871931.1">
    <property type="nucleotide sequence ID" value="NZ_CP022110.1"/>
</dbReference>
<dbReference type="EMBL" id="CP022110">
    <property type="protein sequence ID" value="ASG21201.1"/>
    <property type="molecule type" value="Genomic_DNA"/>
</dbReference>
<reference evidence="2 3" key="1">
    <citation type="submission" date="2017-06" db="EMBL/GenBank/DDBJ databases">
        <title>Complete genome sequence of Nitrospirillum amazonense strain CBAmC, an endophytic nitrogen-fixing and plant growth-promoting bacterium, isolated from sugarcane.</title>
        <authorList>
            <person name="Schwab S."/>
            <person name="dos Santos Teixeira K.R."/>
            <person name="Simoes Araujo J.L."/>
            <person name="Soares Vidal M."/>
            <person name="Borges de Freitas H.R."/>
            <person name="Rivello Crivelaro A.L."/>
            <person name="Bueno de Camargo Nunes A."/>
            <person name="dos Santos C.M."/>
            <person name="Palmeira da Silva Rosa D."/>
            <person name="da Silva Padilha D."/>
            <person name="da Silva E."/>
            <person name="Araujo Terra L."/>
            <person name="Soares Mendes V."/>
            <person name="Farinelli L."/>
            <person name="Magalhaes Cruz L."/>
            <person name="Baldani J.I."/>
        </authorList>
    </citation>
    <scope>NUCLEOTIDE SEQUENCE [LARGE SCALE GENOMIC DNA]</scope>
    <source>
        <strain evidence="2 3">CBAmC</strain>
    </source>
</reference>
<gene>
    <name evidence="2" type="ORF">Y958_10485</name>
</gene>